<dbReference type="Gene3D" id="1.20.1260.10">
    <property type="match status" value="1"/>
</dbReference>
<dbReference type="PIRSF" id="PIRSF029477">
    <property type="entry name" value="UCP029477"/>
    <property type="match status" value="1"/>
</dbReference>
<dbReference type="Pfam" id="PF09537">
    <property type="entry name" value="DUF2383"/>
    <property type="match status" value="1"/>
</dbReference>
<comment type="caution">
    <text evidence="2">The sequence shown here is derived from an EMBL/GenBank/DDBJ whole genome shotgun (WGS) entry which is preliminary data.</text>
</comment>
<dbReference type="InterPro" id="IPR012347">
    <property type="entry name" value="Ferritin-like"/>
</dbReference>
<reference evidence="2 3" key="1">
    <citation type="submission" date="2020-07" db="EMBL/GenBank/DDBJ databases">
        <authorList>
            <person name="Sun Q."/>
        </authorList>
    </citation>
    <scope>NUCLEOTIDE SEQUENCE [LARGE SCALE GENOMIC DNA]</scope>
    <source>
        <strain evidence="2 3">CGMCC 1.13654</strain>
    </source>
</reference>
<dbReference type="Proteomes" id="UP000570166">
    <property type="component" value="Unassembled WGS sequence"/>
</dbReference>
<dbReference type="AlphaFoldDB" id="A0A838L9T2"/>
<accession>A0A838L9T2</accession>
<sequence length="150" mass="16607">MNTGHDTKTLNTLIETVIDSADGYTAAAKAADGSQFTPIFNRRGEERRRLTLQLQDEVRSLGGTPEDDGTLLAGAHRMFLNLRNSMSSDDVTIIDQVEAGEDHIKHKFEDALADGDVSQPVQLVIEQAYALIKEGHDEIRDLKHSLHAQR</sequence>
<evidence type="ECO:0000259" key="1">
    <source>
        <dbReference type="Pfam" id="PF09537"/>
    </source>
</evidence>
<evidence type="ECO:0000313" key="2">
    <source>
        <dbReference type="EMBL" id="MBA2935944.1"/>
    </source>
</evidence>
<evidence type="ECO:0000313" key="3">
    <source>
        <dbReference type="Proteomes" id="UP000570166"/>
    </source>
</evidence>
<dbReference type="InterPro" id="IPR016920">
    <property type="entry name" value="UCP029477"/>
</dbReference>
<dbReference type="NCBIfam" id="TIGR02284">
    <property type="entry name" value="PA2169 family four-helix-bundle protein"/>
    <property type="match status" value="1"/>
</dbReference>
<organism evidence="2 3">
    <name type="scientific">Sphingomonas chungangi</name>
    <dbReference type="NCBI Taxonomy" id="2683589"/>
    <lineage>
        <taxon>Bacteria</taxon>
        <taxon>Pseudomonadati</taxon>
        <taxon>Pseudomonadota</taxon>
        <taxon>Alphaproteobacteria</taxon>
        <taxon>Sphingomonadales</taxon>
        <taxon>Sphingomonadaceae</taxon>
        <taxon>Sphingomonas</taxon>
    </lineage>
</organism>
<dbReference type="RefSeq" id="WP_160363126.1">
    <property type="nucleotide sequence ID" value="NZ_JACEIB010000026.1"/>
</dbReference>
<feature type="domain" description="DUF2383" evidence="1">
    <location>
        <begin position="8"/>
        <end position="113"/>
    </location>
</feature>
<keyword evidence="3" id="KW-1185">Reference proteome</keyword>
<dbReference type="InterPro" id="IPR019052">
    <property type="entry name" value="DUF2383"/>
</dbReference>
<name>A0A838L9T2_9SPHN</name>
<protein>
    <submittedName>
        <fullName evidence="2">PA2169 family four-helix-bundle protein</fullName>
    </submittedName>
</protein>
<proteinExistence type="predicted"/>
<gene>
    <name evidence="2" type="ORF">HZF05_17835</name>
</gene>
<dbReference type="InterPro" id="IPR011971">
    <property type="entry name" value="CHP02284"/>
</dbReference>
<dbReference type="EMBL" id="JACEIB010000026">
    <property type="protein sequence ID" value="MBA2935944.1"/>
    <property type="molecule type" value="Genomic_DNA"/>
</dbReference>